<dbReference type="Proteomes" id="UP000005283">
    <property type="component" value="Unassembled WGS sequence"/>
</dbReference>
<sequence>MVGTDKWWRRMKKRNEYDLHHFGDFVTEAFAYSMLMPSKS</sequence>
<proteinExistence type="predicted"/>
<evidence type="ECO:0000313" key="1">
    <source>
        <dbReference type="EMBL" id="EFA91739.1"/>
    </source>
</evidence>
<reference evidence="1 2" key="1">
    <citation type="submission" date="2009-12" db="EMBL/GenBank/DDBJ databases">
        <title>Genome Sequence of Prevotella buccalis ATCC 35310.</title>
        <authorList>
            <person name="Durkin A.S."/>
            <person name="Madupu R."/>
            <person name="Torralba M."/>
            <person name="Methe B."/>
            <person name="Sutton G."/>
            <person name="Strausberg R.L."/>
            <person name="Nelson K.E."/>
        </authorList>
    </citation>
    <scope>NUCLEOTIDE SEQUENCE [LARGE SCALE GENOMIC DNA]</scope>
    <source>
        <strain evidence="1 2">ATCC 35310</strain>
    </source>
</reference>
<dbReference type="EMBL" id="ADEG01000073">
    <property type="protein sequence ID" value="EFA91739.1"/>
    <property type="molecule type" value="Genomic_DNA"/>
</dbReference>
<gene>
    <name evidence="1" type="ORF">HMPREF0650_0055</name>
</gene>
<organism evidence="1 2">
    <name type="scientific">Hoylesella buccalis ATCC 35310</name>
    <dbReference type="NCBI Taxonomy" id="679190"/>
    <lineage>
        <taxon>Bacteria</taxon>
        <taxon>Pseudomonadati</taxon>
        <taxon>Bacteroidota</taxon>
        <taxon>Bacteroidia</taxon>
        <taxon>Bacteroidales</taxon>
        <taxon>Prevotellaceae</taxon>
        <taxon>Hoylesella</taxon>
    </lineage>
</organism>
<accession>D1W6W9</accession>
<protein>
    <submittedName>
        <fullName evidence="1">Uncharacterized protein</fullName>
    </submittedName>
</protein>
<keyword evidence="2" id="KW-1185">Reference proteome</keyword>
<name>D1W6W9_9BACT</name>
<evidence type="ECO:0000313" key="2">
    <source>
        <dbReference type="Proteomes" id="UP000005283"/>
    </source>
</evidence>
<comment type="caution">
    <text evidence="1">The sequence shown here is derived from an EMBL/GenBank/DDBJ whole genome shotgun (WGS) entry which is preliminary data.</text>
</comment>
<dbReference type="STRING" id="679190.HMPREF0650_0055"/>
<dbReference type="AlphaFoldDB" id="D1W6W9"/>